<organism evidence="2">
    <name type="scientific">uncultured Caudovirales phage</name>
    <dbReference type="NCBI Taxonomy" id="2100421"/>
    <lineage>
        <taxon>Viruses</taxon>
        <taxon>Duplodnaviria</taxon>
        <taxon>Heunggongvirae</taxon>
        <taxon>Uroviricota</taxon>
        <taxon>Caudoviricetes</taxon>
        <taxon>Peduoviridae</taxon>
        <taxon>Maltschvirus</taxon>
        <taxon>Maltschvirus maltsch</taxon>
    </lineage>
</organism>
<name>A0A6J5MZ28_9CAUD</name>
<protein>
    <submittedName>
        <fullName evidence="2">Uncharacterized protein</fullName>
    </submittedName>
</protein>
<evidence type="ECO:0000256" key="1">
    <source>
        <dbReference type="SAM" id="MobiDB-lite"/>
    </source>
</evidence>
<reference evidence="2" key="1">
    <citation type="submission" date="2020-04" db="EMBL/GenBank/DDBJ databases">
        <authorList>
            <person name="Chiriac C."/>
            <person name="Salcher M."/>
            <person name="Ghai R."/>
            <person name="Kavagutti S V."/>
        </authorList>
    </citation>
    <scope>NUCLEOTIDE SEQUENCE</scope>
</reference>
<dbReference type="EMBL" id="LR796541">
    <property type="protein sequence ID" value="CAB4150230.1"/>
    <property type="molecule type" value="Genomic_DNA"/>
</dbReference>
<sequence length="237" mass="25822">MSEKRYAIVIKPVLTFAEVTSLDFERHELHADTEQGMDAEICELLAENDMRYPRVLKSEAIGSMVLEDDKTGGSFSIGFWIDQDAPDHGKIVAGKKTGSSLNSFATIIRRAAIGIQEGVNPITVAPVAGRVVIMGVDGADDKHPYALSERRADIAIASLLSLVGSRYIGDEEFDQMFLEAYISPTFEEDLANGMITKGVSEKTATKIMRTLSKITDLHKKKKSEDAPTGTGEKGLVN</sequence>
<proteinExistence type="predicted"/>
<accession>A0A6J5MZ28</accession>
<feature type="region of interest" description="Disordered" evidence="1">
    <location>
        <begin position="218"/>
        <end position="237"/>
    </location>
</feature>
<gene>
    <name evidence="2" type="ORF">UFOVP570_12</name>
</gene>
<evidence type="ECO:0000313" key="2">
    <source>
        <dbReference type="EMBL" id="CAB4150230.1"/>
    </source>
</evidence>